<feature type="non-terminal residue" evidence="1">
    <location>
        <position position="174"/>
    </location>
</feature>
<evidence type="ECO:0000313" key="1">
    <source>
        <dbReference type="EMBL" id="MCL6371301.1"/>
    </source>
</evidence>
<feature type="non-terminal residue" evidence="1">
    <location>
        <position position="1"/>
    </location>
</feature>
<dbReference type="EMBL" id="SGPY01000071">
    <property type="protein sequence ID" value="MCL6371301.1"/>
    <property type="molecule type" value="Genomic_DNA"/>
</dbReference>
<gene>
    <name evidence="1" type="ORF">EXT53_22490</name>
</gene>
<reference evidence="1" key="1">
    <citation type="submission" date="2019-02" db="EMBL/GenBank/DDBJ databases">
        <title>New Zealand Erwinia strains with phe-tRNA free attachment sites.</title>
        <authorList>
            <person name="Nunes-Leite L."/>
            <person name="Pitman A.R."/>
        </authorList>
    </citation>
    <scope>NUCLEOTIDE SEQUENCE</scope>
    <source>
        <strain evidence="1">Ec-140</strain>
    </source>
</reference>
<organism evidence="1 2">
    <name type="scientific">Pectobacterium polaris</name>
    <dbReference type="NCBI Taxonomy" id="2042057"/>
    <lineage>
        <taxon>Bacteria</taxon>
        <taxon>Pseudomonadati</taxon>
        <taxon>Pseudomonadota</taxon>
        <taxon>Gammaproteobacteria</taxon>
        <taxon>Enterobacterales</taxon>
        <taxon>Pectobacteriaceae</taxon>
        <taxon>Pectobacterium</taxon>
    </lineage>
</organism>
<dbReference type="GO" id="GO:0004386">
    <property type="term" value="F:helicase activity"/>
    <property type="evidence" value="ECO:0007669"/>
    <property type="project" value="UniProtKB-KW"/>
</dbReference>
<protein>
    <submittedName>
        <fullName evidence="1">Helicase</fullName>
    </submittedName>
</protein>
<proteinExistence type="predicted"/>
<keyword evidence="1" id="KW-0067">ATP-binding</keyword>
<sequence length="174" mass="19838">KRVFPLEPKSPLTVNIKLGETQEINQTLLQAQSFYKTRNSLNEMSPSVKILFSLFALAGKLIQSSAFIPAVFTENKKLFIFWNSLSASSELKADILKFASSLTKDFFLPVEKWGRLYCAELLLTAFLTEYAASLKFFPNKSYTKDKEIDKLFFLNEEIARSVPGKRNLDTVIYS</sequence>
<keyword evidence="1" id="KW-0347">Helicase</keyword>
<dbReference type="Proteomes" id="UP001057360">
    <property type="component" value="Unassembled WGS sequence"/>
</dbReference>
<dbReference type="AlphaFoldDB" id="A0AAW5GI15"/>
<keyword evidence="1" id="KW-0378">Hydrolase</keyword>
<evidence type="ECO:0000313" key="2">
    <source>
        <dbReference type="Proteomes" id="UP001057360"/>
    </source>
</evidence>
<name>A0AAW5GI15_9GAMM</name>
<keyword evidence="1" id="KW-0547">Nucleotide-binding</keyword>
<comment type="caution">
    <text evidence="1">The sequence shown here is derived from an EMBL/GenBank/DDBJ whole genome shotgun (WGS) entry which is preliminary data.</text>
</comment>
<accession>A0AAW5GI15</accession>